<keyword evidence="1" id="KW-1133">Transmembrane helix</keyword>
<evidence type="ECO:0000313" key="2">
    <source>
        <dbReference type="EMBL" id="OGL82626.1"/>
    </source>
</evidence>
<evidence type="ECO:0000256" key="1">
    <source>
        <dbReference type="SAM" id="Phobius"/>
    </source>
</evidence>
<proteinExistence type="predicted"/>
<organism evidence="2 3">
    <name type="scientific">Candidatus Uhrbacteria bacterium RIFCSPLOWO2_01_FULL_47_25</name>
    <dbReference type="NCBI Taxonomy" id="1802402"/>
    <lineage>
        <taxon>Bacteria</taxon>
        <taxon>Candidatus Uhriibacteriota</taxon>
    </lineage>
</organism>
<evidence type="ECO:0000313" key="3">
    <source>
        <dbReference type="Proteomes" id="UP000176846"/>
    </source>
</evidence>
<keyword evidence="1" id="KW-0812">Transmembrane</keyword>
<feature type="transmembrane region" description="Helical" evidence="1">
    <location>
        <begin position="81"/>
        <end position="102"/>
    </location>
</feature>
<comment type="caution">
    <text evidence="2">The sequence shown here is derived from an EMBL/GenBank/DDBJ whole genome shotgun (WGS) entry which is preliminary data.</text>
</comment>
<dbReference type="AlphaFoldDB" id="A0A1F7UWJ3"/>
<name>A0A1F7UWJ3_9BACT</name>
<dbReference type="EMBL" id="MGEK01000015">
    <property type="protein sequence ID" value="OGL82626.1"/>
    <property type="molecule type" value="Genomic_DNA"/>
</dbReference>
<reference evidence="2 3" key="1">
    <citation type="journal article" date="2016" name="Nat. Commun.">
        <title>Thousands of microbial genomes shed light on interconnected biogeochemical processes in an aquifer system.</title>
        <authorList>
            <person name="Anantharaman K."/>
            <person name="Brown C.T."/>
            <person name="Hug L.A."/>
            <person name="Sharon I."/>
            <person name="Castelle C.J."/>
            <person name="Probst A.J."/>
            <person name="Thomas B.C."/>
            <person name="Singh A."/>
            <person name="Wilkins M.J."/>
            <person name="Karaoz U."/>
            <person name="Brodie E.L."/>
            <person name="Williams K.H."/>
            <person name="Hubbard S.S."/>
            <person name="Banfield J.F."/>
        </authorList>
    </citation>
    <scope>NUCLEOTIDE SEQUENCE [LARGE SCALE GENOMIC DNA]</scope>
</reference>
<dbReference type="Proteomes" id="UP000176846">
    <property type="component" value="Unassembled WGS sequence"/>
</dbReference>
<feature type="transmembrane region" description="Helical" evidence="1">
    <location>
        <begin position="108"/>
        <end position="131"/>
    </location>
</feature>
<feature type="transmembrane region" description="Helical" evidence="1">
    <location>
        <begin position="21"/>
        <end position="40"/>
    </location>
</feature>
<feature type="transmembrane region" description="Helical" evidence="1">
    <location>
        <begin position="52"/>
        <end position="69"/>
    </location>
</feature>
<protein>
    <submittedName>
        <fullName evidence="2">Uncharacterized protein</fullName>
    </submittedName>
</protein>
<keyword evidence="1" id="KW-0472">Membrane</keyword>
<sequence length="144" mass="16778">MEIEPLYKFIKSASRIRLFRSASFIIFAGVGLLVLNEYFLRIRFSVWPAVPYIFYWLVIAITFSALLLIPWRRYEEDSERLMVESFITGLAIGLVIAIYKIFAYYQLWTLFNLLAEPIRTALFGLLVIWVLKEKSRALATGQIA</sequence>
<accession>A0A1F7UWJ3</accession>
<gene>
    <name evidence="2" type="ORF">A2936_04810</name>
</gene>